<feature type="binding site" evidence="7">
    <location>
        <begin position="90"/>
        <end position="91"/>
    </location>
    <ligand>
        <name>(2S)-2-hydroxy-3-oxobutyl phosphate</name>
        <dbReference type="ChEBI" id="CHEBI:58830"/>
    </ligand>
</feature>
<organism evidence="8 9">
    <name type="scientific">Candidatus Kaiserbacteria bacterium RIFCSPHIGHO2_02_FULL_55_25</name>
    <dbReference type="NCBI Taxonomy" id="1798498"/>
    <lineage>
        <taxon>Bacteria</taxon>
        <taxon>Candidatus Kaiseribacteriota</taxon>
    </lineage>
</organism>
<evidence type="ECO:0000256" key="2">
    <source>
        <dbReference type="ARBA" id="ARBA00007424"/>
    </source>
</evidence>
<dbReference type="PANTHER" id="PTHR21058">
    <property type="entry name" value="6,7-DIMETHYL-8-RIBITYLLUMAZINE SYNTHASE DMRL SYNTHASE LUMAZINE SYNTHASE"/>
    <property type="match status" value="1"/>
</dbReference>
<dbReference type="Proteomes" id="UP000176914">
    <property type="component" value="Unassembled WGS sequence"/>
</dbReference>
<dbReference type="GO" id="GO:0009349">
    <property type="term" value="C:riboflavin synthase complex"/>
    <property type="evidence" value="ECO:0007669"/>
    <property type="project" value="UniProtKB-UniRule"/>
</dbReference>
<dbReference type="InterPro" id="IPR036467">
    <property type="entry name" value="LS/RS_sf"/>
</dbReference>
<dbReference type="Gene3D" id="3.40.50.960">
    <property type="entry name" value="Lumazine/riboflavin synthase"/>
    <property type="match status" value="1"/>
</dbReference>
<evidence type="ECO:0000313" key="9">
    <source>
        <dbReference type="Proteomes" id="UP000176914"/>
    </source>
</evidence>
<evidence type="ECO:0000256" key="5">
    <source>
        <dbReference type="ARBA" id="ARBA00022679"/>
    </source>
</evidence>
<comment type="pathway">
    <text evidence="1 7">Cofactor biosynthesis; riboflavin biosynthesis; riboflavin from 2-hydroxy-3-oxobutyl phosphate and 5-amino-6-(D-ribitylamino)uracil: step 1/2.</text>
</comment>
<comment type="caution">
    <text evidence="8">The sequence shown here is derived from an EMBL/GenBank/DDBJ whole genome shotgun (WGS) entry which is preliminary data.</text>
</comment>
<feature type="binding site" evidence="7">
    <location>
        <begin position="85"/>
        <end position="87"/>
    </location>
    <ligand>
        <name>5-amino-6-(D-ribitylamino)uracil</name>
        <dbReference type="ChEBI" id="CHEBI:15934"/>
    </ligand>
</feature>
<name>A0A1F6E4Z4_9BACT</name>
<feature type="binding site" evidence="7">
    <location>
        <begin position="61"/>
        <end position="63"/>
    </location>
    <ligand>
        <name>5-amino-6-(D-ribitylamino)uracil</name>
        <dbReference type="ChEBI" id="CHEBI:15934"/>
    </ligand>
</feature>
<dbReference type="EC" id="2.5.1.78" evidence="3 7"/>
<dbReference type="GO" id="GO:0000906">
    <property type="term" value="F:6,7-dimethyl-8-ribityllumazine synthase activity"/>
    <property type="evidence" value="ECO:0007669"/>
    <property type="project" value="UniProtKB-UniRule"/>
</dbReference>
<dbReference type="AlphaFoldDB" id="A0A1F6E4Z4"/>
<dbReference type="UniPathway" id="UPA00275">
    <property type="reaction ID" value="UER00404"/>
</dbReference>
<dbReference type="NCBIfam" id="TIGR00114">
    <property type="entry name" value="lumazine-synth"/>
    <property type="match status" value="1"/>
</dbReference>
<dbReference type="EMBL" id="MFLL01000029">
    <property type="protein sequence ID" value="OGG68728.1"/>
    <property type="molecule type" value="Genomic_DNA"/>
</dbReference>
<feature type="active site" description="Proton donor" evidence="7">
    <location>
        <position position="93"/>
    </location>
</feature>
<gene>
    <name evidence="7" type="primary">ribH</name>
    <name evidence="8" type="ORF">A3C20_02300</name>
</gene>
<reference evidence="8 9" key="1">
    <citation type="journal article" date="2016" name="Nat. Commun.">
        <title>Thousands of microbial genomes shed light on interconnected biogeochemical processes in an aquifer system.</title>
        <authorList>
            <person name="Anantharaman K."/>
            <person name="Brown C.T."/>
            <person name="Hug L.A."/>
            <person name="Sharon I."/>
            <person name="Castelle C.J."/>
            <person name="Probst A.J."/>
            <person name="Thomas B.C."/>
            <person name="Singh A."/>
            <person name="Wilkins M.J."/>
            <person name="Karaoz U."/>
            <person name="Brodie E.L."/>
            <person name="Williams K.H."/>
            <person name="Hubbard S.S."/>
            <person name="Banfield J.F."/>
        </authorList>
    </citation>
    <scope>NUCLEOTIDE SEQUENCE [LARGE SCALE GENOMIC DNA]</scope>
</reference>
<comment type="function">
    <text evidence="7">Catalyzes the formation of 6,7-dimethyl-8-ribityllumazine by condensation of 5-amino-6-(D-ribitylamino)uracil with 3,4-dihydroxy-2-butanone 4-phosphate. This is the penultimate step in the biosynthesis of riboflavin.</text>
</comment>
<evidence type="ECO:0000256" key="3">
    <source>
        <dbReference type="ARBA" id="ARBA00012664"/>
    </source>
</evidence>
<evidence type="ECO:0000256" key="6">
    <source>
        <dbReference type="ARBA" id="ARBA00048785"/>
    </source>
</evidence>
<dbReference type="SUPFAM" id="SSF52121">
    <property type="entry name" value="Lumazine synthase"/>
    <property type="match status" value="1"/>
</dbReference>
<dbReference type="PANTHER" id="PTHR21058:SF0">
    <property type="entry name" value="6,7-DIMETHYL-8-RIBITYLLUMAZINE SYNTHASE"/>
    <property type="match status" value="1"/>
</dbReference>
<evidence type="ECO:0000256" key="7">
    <source>
        <dbReference type="HAMAP-Rule" id="MF_00178"/>
    </source>
</evidence>
<feature type="binding site" evidence="7">
    <location>
        <position position="132"/>
    </location>
    <ligand>
        <name>(2S)-2-hydroxy-3-oxobutyl phosphate</name>
        <dbReference type="ChEBI" id="CHEBI:58830"/>
    </ligand>
</feature>
<evidence type="ECO:0000313" key="8">
    <source>
        <dbReference type="EMBL" id="OGG68728.1"/>
    </source>
</evidence>
<evidence type="ECO:0000256" key="4">
    <source>
        <dbReference type="ARBA" id="ARBA00022619"/>
    </source>
</evidence>
<accession>A0A1F6E4Z4</accession>
<dbReference type="InterPro" id="IPR034964">
    <property type="entry name" value="LS"/>
</dbReference>
<evidence type="ECO:0000256" key="1">
    <source>
        <dbReference type="ARBA" id="ARBA00004917"/>
    </source>
</evidence>
<keyword evidence="5 7" id="KW-0808">Transferase</keyword>
<proteinExistence type="inferred from homology"/>
<dbReference type="Pfam" id="PF00885">
    <property type="entry name" value="DMRL_synthase"/>
    <property type="match status" value="1"/>
</dbReference>
<feature type="binding site" evidence="7">
    <location>
        <position position="118"/>
    </location>
    <ligand>
        <name>5-amino-6-(D-ribitylamino)uracil</name>
        <dbReference type="ChEBI" id="CHEBI:15934"/>
    </ligand>
</feature>
<dbReference type="GO" id="GO:0009231">
    <property type="term" value="P:riboflavin biosynthetic process"/>
    <property type="evidence" value="ECO:0007669"/>
    <property type="project" value="UniProtKB-UniRule"/>
</dbReference>
<comment type="catalytic activity">
    <reaction evidence="6 7">
        <text>(2S)-2-hydroxy-3-oxobutyl phosphate + 5-amino-6-(D-ribitylamino)uracil = 6,7-dimethyl-8-(1-D-ribityl)lumazine + phosphate + 2 H2O + H(+)</text>
        <dbReference type="Rhea" id="RHEA:26152"/>
        <dbReference type="ChEBI" id="CHEBI:15377"/>
        <dbReference type="ChEBI" id="CHEBI:15378"/>
        <dbReference type="ChEBI" id="CHEBI:15934"/>
        <dbReference type="ChEBI" id="CHEBI:43474"/>
        <dbReference type="ChEBI" id="CHEBI:58201"/>
        <dbReference type="ChEBI" id="CHEBI:58830"/>
        <dbReference type="EC" id="2.5.1.78"/>
    </reaction>
</comment>
<comment type="similarity">
    <text evidence="2 7">Belongs to the DMRL synthase family.</text>
</comment>
<dbReference type="CDD" id="cd09209">
    <property type="entry name" value="Lumazine_synthase-I"/>
    <property type="match status" value="1"/>
</dbReference>
<dbReference type="HAMAP" id="MF_00178">
    <property type="entry name" value="Lumazine_synth"/>
    <property type="match status" value="1"/>
</dbReference>
<dbReference type="InterPro" id="IPR002180">
    <property type="entry name" value="LS/RS"/>
</dbReference>
<feature type="binding site" evidence="7">
    <location>
        <position position="27"/>
    </location>
    <ligand>
        <name>5-amino-6-(D-ribitylamino)uracil</name>
        <dbReference type="ChEBI" id="CHEBI:15934"/>
    </ligand>
</feature>
<keyword evidence="4 7" id="KW-0686">Riboflavin biosynthesis</keyword>
<sequence>MQRKEFLKKVATRDASKLKVGIVVADFNPDITGNLFEGALKALKEWGVKERNISIFRVYGSFDLTYGCDLMLRKHKPDTVVALGCIVKGETNHDHYIASALSHGLTGLAIKYGKPVSFGVITTNNLAQAKARSRGGTNHGEKAAIAALQAALLK</sequence>
<protein>
    <recommendedName>
        <fullName evidence="3 7">6,7-dimethyl-8-ribityllumazine synthase</fullName>
        <shortName evidence="7">DMRL synthase</shortName>
        <shortName evidence="7">LS</shortName>
        <shortName evidence="7">Lumazine synthase</shortName>
        <ecNumber evidence="3 7">2.5.1.78</ecNumber>
    </recommendedName>
</protein>